<evidence type="ECO:0008006" key="9">
    <source>
        <dbReference type="Google" id="ProtNLM"/>
    </source>
</evidence>
<evidence type="ECO:0000256" key="5">
    <source>
        <dbReference type="ARBA" id="ARBA00023180"/>
    </source>
</evidence>
<evidence type="ECO:0000313" key="8">
    <source>
        <dbReference type="Proteomes" id="UP000469452"/>
    </source>
</evidence>
<evidence type="ECO:0000256" key="1">
    <source>
        <dbReference type="ARBA" id="ARBA00009431"/>
    </source>
</evidence>
<dbReference type="PANTHER" id="PTHR11802">
    <property type="entry name" value="SERINE PROTEASE FAMILY S10 SERINE CARBOXYPEPTIDASE"/>
    <property type="match status" value="1"/>
</dbReference>
<dbReference type="SUPFAM" id="SSF53474">
    <property type="entry name" value="alpha/beta-Hydrolases"/>
    <property type="match status" value="1"/>
</dbReference>
<keyword evidence="5" id="KW-0325">Glycoprotein</keyword>
<dbReference type="GO" id="GO:0004185">
    <property type="term" value="F:serine-type carboxypeptidase activity"/>
    <property type="evidence" value="ECO:0007669"/>
    <property type="project" value="InterPro"/>
</dbReference>
<dbReference type="GO" id="GO:0006508">
    <property type="term" value="P:proteolysis"/>
    <property type="evidence" value="ECO:0007669"/>
    <property type="project" value="UniProtKB-KW"/>
</dbReference>
<dbReference type="AlphaFoldDB" id="A0A6A5ABH8"/>
<keyword evidence="3" id="KW-0645">Protease</keyword>
<dbReference type="Proteomes" id="UP000469452">
    <property type="component" value="Unassembled WGS sequence"/>
</dbReference>
<dbReference type="InterPro" id="IPR029058">
    <property type="entry name" value="AB_hydrolase_fold"/>
</dbReference>
<feature type="region of interest" description="Disordered" evidence="6">
    <location>
        <begin position="246"/>
        <end position="315"/>
    </location>
</feature>
<dbReference type="PANTHER" id="PTHR11802:SF113">
    <property type="entry name" value="SERINE CARBOXYPEPTIDASE CTSA-4.1"/>
    <property type="match status" value="1"/>
</dbReference>
<dbReference type="VEuPathDB" id="FungiDB:H257_07281"/>
<dbReference type="EMBL" id="VJMI01014028">
    <property type="protein sequence ID" value="KAF0746301.1"/>
    <property type="molecule type" value="Genomic_DNA"/>
</dbReference>
<evidence type="ECO:0000256" key="3">
    <source>
        <dbReference type="ARBA" id="ARBA00022670"/>
    </source>
</evidence>
<dbReference type="PRINTS" id="PR00724">
    <property type="entry name" value="CRBOXYPTASEC"/>
</dbReference>
<sequence>MVAYVASSRPTIPWPREVTPMFCDTTYHESGYIKLPHKANDQYFYWYFESRSNPTDDPLQPQHEGGSGTSSIWALLNENGPCSIGDDGNSTQFNAHSWTNHANMIWIDQPTGVGFSFSGGHDDDHIEVDVGRNVYEFLLEFFQANPFYIPGQSYGGHYVPAIAAYILQTQDANTTAYGHPVPPPCQHGRRELVQHHASVPRSTRENAKRCRALSSSCGPMPTAQPDSGVLDTYDFWDANLLEPMITNPTRNPRTENDSVFEPTVSAAATPRPQTVRDEQRDGPGGLRRRRRKERRALCREYPRPGVAGADLRRGR</sequence>
<protein>
    <recommendedName>
        <fullName evidence="9">Carboxypeptidase</fullName>
    </recommendedName>
</protein>
<dbReference type="Gene3D" id="3.40.50.1820">
    <property type="entry name" value="alpha/beta hydrolase"/>
    <property type="match status" value="1"/>
</dbReference>
<comment type="similarity">
    <text evidence="1">Belongs to the peptidase S10 family.</text>
</comment>
<reference evidence="7 8" key="1">
    <citation type="submission" date="2019-06" db="EMBL/GenBank/DDBJ databases">
        <title>Genomics analysis of Aphanomyces spp. identifies a new class of oomycete effector associated with host adaptation.</title>
        <authorList>
            <person name="Gaulin E."/>
        </authorList>
    </citation>
    <scope>NUCLEOTIDE SEQUENCE [LARGE SCALE GENOMIC DNA]</scope>
    <source>
        <strain evidence="7 8">E</strain>
    </source>
</reference>
<keyword evidence="2" id="KW-0121">Carboxypeptidase</keyword>
<dbReference type="Pfam" id="PF00450">
    <property type="entry name" value="Peptidase_S10"/>
    <property type="match status" value="1"/>
</dbReference>
<keyword evidence="4" id="KW-0378">Hydrolase</keyword>
<evidence type="ECO:0000256" key="4">
    <source>
        <dbReference type="ARBA" id="ARBA00022801"/>
    </source>
</evidence>
<dbReference type="InterPro" id="IPR001563">
    <property type="entry name" value="Peptidase_S10"/>
</dbReference>
<organism evidence="7 8">
    <name type="scientific">Aphanomyces astaci</name>
    <name type="common">Crayfish plague agent</name>
    <dbReference type="NCBI Taxonomy" id="112090"/>
    <lineage>
        <taxon>Eukaryota</taxon>
        <taxon>Sar</taxon>
        <taxon>Stramenopiles</taxon>
        <taxon>Oomycota</taxon>
        <taxon>Saprolegniomycetes</taxon>
        <taxon>Saprolegniales</taxon>
        <taxon>Verrucalvaceae</taxon>
        <taxon>Aphanomyces</taxon>
    </lineage>
</organism>
<comment type="caution">
    <text evidence="7">The sequence shown here is derived from an EMBL/GenBank/DDBJ whole genome shotgun (WGS) entry which is preliminary data.</text>
</comment>
<evidence type="ECO:0000256" key="2">
    <source>
        <dbReference type="ARBA" id="ARBA00022645"/>
    </source>
</evidence>
<accession>A0A6A5ABH8</accession>
<proteinExistence type="inferred from homology"/>
<name>A0A6A5ABH8_APHAT</name>
<gene>
    <name evidence="7" type="ORF">AaE_008176</name>
</gene>
<evidence type="ECO:0000313" key="7">
    <source>
        <dbReference type="EMBL" id="KAF0746301.1"/>
    </source>
</evidence>
<evidence type="ECO:0000256" key="6">
    <source>
        <dbReference type="SAM" id="MobiDB-lite"/>
    </source>
</evidence>